<reference evidence="4" key="1">
    <citation type="submission" date="2022-11" db="UniProtKB">
        <authorList>
            <consortium name="WormBaseParasite"/>
        </authorList>
    </citation>
    <scope>IDENTIFICATION</scope>
</reference>
<dbReference type="GO" id="GO:1902600">
    <property type="term" value="P:proton transmembrane transport"/>
    <property type="evidence" value="ECO:0007669"/>
    <property type="project" value="TreeGrafter"/>
</dbReference>
<dbReference type="GO" id="GO:0005886">
    <property type="term" value="C:plasma membrane"/>
    <property type="evidence" value="ECO:0007669"/>
    <property type="project" value="UniProtKB-SubCell"/>
</dbReference>
<dbReference type="GO" id="GO:0006883">
    <property type="term" value="P:intracellular sodium ion homeostasis"/>
    <property type="evidence" value="ECO:0007669"/>
    <property type="project" value="TreeGrafter"/>
</dbReference>
<dbReference type="PANTHER" id="PTHR43294:SF13">
    <property type="entry name" value="SODIUM_POTASSIUM-TRANSPORTING ATPASE SUBUNIT ALPHA"/>
    <property type="match status" value="1"/>
</dbReference>
<dbReference type="AlphaFoldDB" id="A0A914P113"/>
<evidence type="ECO:0000313" key="4">
    <source>
        <dbReference type="WBParaSite" id="PDA_v2.g10882.t1"/>
    </source>
</evidence>
<dbReference type="SUPFAM" id="SSF81660">
    <property type="entry name" value="Metal cation-transporting ATPase, ATP-binding domain N"/>
    <property type="match status" value="1"/>
</dbReference>
<dbReference type="GO" id="GO:1990573">
    <property type="term" value="P:potassium ion import across plasma membrane"/>
    <property type="evidence" value="ECO:0007669"/>
    <property type="project" value="TreeGrafter"/>
</dbReference>
<evidence type="ECO:0000313" key="3">
    <source>
        <dbReference type="Proteomes" id="UP000887578"/>
    </source>
</evidence>
<evidence type="ECO:0000256" key="1">
    <source>
        <dbReference type="ARBA" id="ARBA00004651"/>
    </source>
</evidence>
<evidence type="ECO:0000256" key="2">
    <source>
        <dbReference type="ARBA" id="ARBA00022475"/>
    </source>
</evidence>
<organism evidence="3 4">
    <name type="scientific">Panagrolaimus davidi</name>
    <dbReference type="NCBI Taxonomy" id="227884"/>
    <lineage>
        <taxon>Eukaryota</taxon>
        <taxon>Metazoa</taxon>
        <taxon>Ecdysozoa</taxon>
        <taxon>Nematoda</taxon>
        <taxon>Chromadorea</taxon>
        <taxon>Rhabditida</taxon>
        <taxon>Tylenchina</taxon>
        <taxon>Panagrolaimomorpha</taxon>
        <taxon>Panagrolaimoidea</taxon>
        <taxon>Panagrolaimidae</taxon>
        <taxon>Panagrolaimus</taxon>
    </lineage>
</organism>
<keyword evidence="2" id="KW-0472">Membrane</keyword>
<dbReference type="WBParaSite" id="PDA_v2.g10882.t1">
    <property type="protein sequence ID" value="PDA_v2.g10882.t1"/>
    <property type="gene ID" value="PDA_v2.g10882"/>
</dbReference>
<dbReference type="Pfam" id="PF13246">
    <property type="entry name" value="Cation_ATPase"/>
    <property type="match status" value="1"/>
</dbReference>
<dbReference type="Gene3D" id="3.40.1110.10">
    <property type="entry name" value="Calcium-transporting ATPase, cytoplasmic domain N"/>
    <property type="match status" value="1"/>
</dbReference>
<keyword evidence="2" id="KW-1003">Cell membrane</keyword>
<dbReference type="GO" id="GO:0030007">
    <property type="term" value="P:intracellular potassium ion homeostasis"/>
    <property type="evidence" value="ECO:0007669"/>
    <property type="project" value="TreeGrafter"/>
</dbReference>
<keyword evidence="3" id="KW-1185">Reference proteome</keyword>
<dbReference type="GO" id="GO:0000166">
    <property type="term" value="F:nucleotide binding"/>
    <property type="evidence" value="ECO:0007669"/>
    <property type="project" value="InterPro"/>
</dbReference>
<proteinExistence type="predicted"/>
<sequence length="83" mass="9266">MKGAPEKILECCSTILLDGKEVKLDKSIIAAYNTAYNELGGLGERVIGFCDFRLNSKKYPKGFKFNTDPINFDIKGLRFVGLM</sequence>
<protein>
    <submittedName>
        <fullName evidence="4">Uncharacterized protein</fullName>
    </submittedName>
</protein>
<dbReference type="Proteomes" id="UP000887578">
    <property type="component" value="Unplaced"/>
</dbReference>
<comment type="subcellular location">
    <subcellularLocation>
        <location evidence="1">Cell membrane</location>
        <topology evidence="1">Multi-pass membrane protein</topology>
    </subcellularLocation>
</comment>
<dbReference type="InterPro" id="IPR023299">
    <property type="entry name" value="ATPase_P-typ_cyto_dom_N"/>
</dbReference>
<dbReference type="GO" id="GO:0036376">
    <property type="term" value="P:sodium ion export across plasma membrane"/>
    <property type="evidence" value="ECO:0007669"/>
    <property type="project" value="TreeGrafter"/>
</dbReference>
<accession>A0A914P113</accession>
<dbReference type="PANTHER" id="PTHR43294">
    <property type="entry name" value="SODIUM/POTASSIUM-TRANSPORTING ATPASE SUBUNIT ALPHA"/>
    <property type="match status" value="1"/>
</dbReference>
<dbReference type="InterPro" id="IPR050510">
    <property type="entry name" value="Cation_transp_ATPase_P-type"/>
</dbReference>
<name>A0A914P113_9BILA</name>
<dbReference type="GO" id="GO:0005391">
    <property type="term" value="F:P-type sodium:potassium-exchanging transporter activity"/>
    <property type="evidence" value="ECO:0007669"/>
    <property type="project" value="TreeGrafter"/>
</dbReference>